<reference evidence="4" key="1">
    <citation type="submission" date="2018-05" db="EMBL/GenBank/DDBJ databases">
        <authorList>
            <person name="Lanie J.A."/>
            <person name="Ng W.-L."/>
            <person name="Kazmierczak K.M."/>
            <person name="Andrzejewski T.M."/>
            <person name="Davidsen T.M."/>
            <person name="Wayne K.J."/>
            <person name="Tettelin H."/>
            <person name="Glass J.I."/>
            <person name="Rusch D."/>
            <person name="Podicherti R."/>
            <person name="Tsui H.-C.T."/>
            <person name="Winkler M.E."/>
        </authorList>
    </citation>
    <scope>NUCLEOTIDE SEQUENCE</scope>
</reference>
<dbReference type="AlphaFoldDB" id="A0A381VWC3"/>
<protein>
    <recommendedName>
        <fullName evidence="3">Bacterial type II secretion system protein E domain-containing protein</fullName>
    </recommendedName>
</protein>
<feature type="domain" description="Bacterial type II secretion system protein E" evidence="3">
    <location>
        <begin position="390"/>
        <end position="404"/>
    </location>
</feature>
<dbReference type="Gene3D" id="3.30.300.160">
    <property type="entry name" value="Type II secretion system, protein E, N-terminal domain"/>
    <property type="match status" value="1"/>
</dbReference>
<proteinExistence type="predicted"/>
<evidence type="ECO:0000256" key="2">
    <source>
        <dbReference type="ARBA" id="ARBA00022840"/>
    </source>
</evidence>
<dbReference type="GO" id="GO:0016887">
    <property type="term" value="F:ATP hydrolysis activity"/>
    <property type="evidence" value="ECO:0007669"/>
    <property type="project" value="TreeGrafter"/>
</dbReference>
<keyword evidence="1" id="KW-0547">Nucleotide-binding</keyword>
<evidence type="ECO:0000313" key="4">
    <source>
        <dbReference type="EMBL" id="SVA44381.1"/>
    </source>
</evidence>
<organism evidence="4">
    <name type="scientific">marine metagenome</name>
    <dbReference type="NCBI Taxonomy" id="408172"/>
    <lineage>
        <taxon>unclassified sequences</taxon>
        <taxon>metagenomes</taxon>
        <taxon>ecological metagenomes</taxon>
    </lineage>
</organism>
<keyword evidence="2" id="KW-0067">ATP-binding</keyword>
<sequence>MSAEFNPQFQRIGEILVHAGKISDDQLNEALAQQKNTHEKLGQVLIDMGVIQEDDLITAYSMQLGYRKADNFLLLEAKPEVVALIPEDFARSNSVLAVQRSKKSLIVAMEDPEDIAAIDSIKRLTDLEPDIVVVGPSLLAKAMDQLYGQIQKADQVEEAIQGITVITGDEDSAEEVDLSPEKASEEDAPIVKLVNLILQEAIKERATDIHIEPQDRKVNVRIRIDGVLQIIMTPPSSSLSGLVTRIKILSKLNIAEKRLPQDGRFSIKTAAKDIDVRVSILPTVYGEKIVLRLLDKSGFDFNLTTLGFPQKHLGVFKKVINQPYGMVVVSGPTGSGKSTSLYAALKEIKDERTNITTVEDPVEYQLDGISQVQVFEDIGLTFDSTLRSILRQDPDVLLIGEIRDSETADIAVKFSLTGHLVFSTVHANDAPGTLTRLLDIGVAPFLVGSCLNLVMAQRLVRRICEKCKEEYKPTKEELSLIGLKPQNVKGKFHRGKGCADCRNTGYRGRIAIFEMIPMTMTLRKLVFDNANEDEIRQAAMKQGMETLRDAGNQRVLDGTTTVDEILRSTVEEI</sequence>
<dbReference type="InterPro" id="IPR007831">
    <property type="entry name" value="T2SS_GspE_N"/>
</dbReference>
<evidence type="ECO:0000259" key="3">
    <source>
        <dbReference type="PROSITE" id="PS00662"/>
    </source>
</evidence>
<dbReference type="Gene3D" id="1.10.40.70">
    <property type="match status" value="1"/>
</dbReference>
<dbReference type="Gene3D" id="3.30.450.90">
    <property type="match status" value="1"/>
</dbReference>
<dbReference type="FunFam" id="3.40.50.300:FF:000398">
    <property type="entry name" value="Type IV pilus assembly ATPase PilB"/>
    <property type="match status" value="1"/>
</dbReference>
<evidence type="ECO:0000256" key="1">
    <source>
        <dbReference type="ARBA" id="ARBA00022741"/>
    </source>
</evidence>
<dbReference type="GO" id="GO:0005524">
    <property type="term" value="F:ATP binding"/>
    <property type="evidence" value="ECO:0007669"/>
    <property type="project" value="UniProtKB-KW"/>
</dbReference>
<gene>
    <name evidence="4" type="ORF">METZ01_LOCUS97235</name>
</gene>
<dbReference type="EMBL" id="UINC01009930">
    <property type="protein sequence ID" value="SVA44381.1"/>
    <property type="molecule type" value="Genomic_DNA"/>
</dbReference>
<dbReference type="PROSITE" id="PS00662">
    <property type="entry name" value="T2SP_E"/>
    <property type="match status" value="1"/>
</dbReference>
<dbReference type="SUPFAM" id="SSF52540">
    <property type="entry name" value="P-loop containing nucleoside triphosphate hydrolases"/>
    <property type="match status" value="1"/>
</dbReference>
<dbReference type="GO" id="GO:0005886">
    <property type="term" value="C:plasma membrane"/>
    <property type="evidence" value="ECO:0007669"/>
    <property type="project" value="TreeGrafter"/>
</dbReference>
<dbReference type="PANTHER" id="PTHR30258:SF1">
    <property type="entry name" value="PROTEIN TRANSPORT PROTEIN HOFB HOMOLOG"/>
    <property type="match status" value="1"/>
</dbReference>
<dbReference type="CDD" id="cd01129">
    <property type="entry name" value="PulE-GspE-like"/>
    <property type="match status" value="1"/>
</dbReference>
<dbReference type="SUPFAM" id="SSF160246">
    <property type="entry name" value="EspE N-terminal domain-like"/>
    <property type="match status" value="1"/>
</dbReference>
<dbReference type="InterPro" id="IPR001482">
    <property type="entry name" value="T2SS/T4SS_dom"/>
</dbReference>
<dbReference type="Pfam" id="PF00437">
    <property type="entry name" value="T2SSE"/>
    <property type="match status" value="1"/>
</dbReference>
<dbReference type="Pfam" id="PF05157">
    <property type="entry name" value="MshEN"/>
    <property type="match status" value="1"/>
</dbReference>
<name>A0A381VWC3_9ZZZZ</name>
<dbReference type="InterPro" id="IPR027417">
    <property type="entry name" value="P-loop_NTPase"/>
</dbReference>
<dbReference type="Gene3D" id="3.40.50.300">
    <property type="entry name" value="P-loop containing nucleotide triphosphate hydrolases"/>
    <property type="match status" value="1"/>
</dbReference>
<dbReference type="PANTHER" id="PTHR30258">
    <property type="entry name" value="TYPE II SECRETION SYSTEM PROTEIN GSPE-RELATED"/>
    <property type="match status" value="1"/>
</dbReference>
<accession>A0A381VWC3</accession>
<dbReference type="FunFam" id="3.30.450.90:FF:000001">
    <property type="entry name" value="Type II secretion system ATPase GspE"/>
    <property type="match status" value="1"/>
</dbReference>
<dbReference type="InterPro" id="IPR037257">
    <property type="entry name" value="T2SS_E_N_sf"/>
</dbReference>